<dbReference type="OrthoDB" id="2110899at2"/>
<dbReference type="InterPro" id="IPR058792">
    <property type="entry name" value="Beta-barrel_RND_2"/>
</dbReference>
<dbReference type="RefSeq" id="WP_108604936.1">
    <property type="nucleotide sequence ID" value="NZ_CP026604.1"/>
</dbReference>
<protein>
    <submittedName>
        <fullName evidence="4">Efflux RND transporter periplasmic adaptor subunit</fullName>
    </submittedName>
</protein>
<dbReference type="PANTHER" id="PTHR30469">
    <property type="entry name" value="MULTIDRUG RESISTANCE PROTEIN MDTA"/>
    <property type="match status" value="1"/>
</dbReference>
<evidence type="ECO:0000313" key="5">
    <source>
        <dbReference type="Proteomes" id="UP000244441"/>
    </source>
</evidence>
<evidence type="ECO:0000259" key="2">
    <source>
        <dbReference type="Pfam" id="PF25876"/>
    </source>
</evidence>
<dbReference type="GO" id="GO:1990281">
    <property type="term" value="C:efflux pump complex"/>
    <property type="evidence" value="ECO:0007669"/>
    <property type="project" value="TreeGrafter"/>
</dbReference>
<dbReference type="Gene3D" id="2.40.50.100">
    <property type="match status" value="1"/>
</dbReference>
<dbReference type="PROSITE" id="PS51257">
    <property type="entry name" value="PROKAR_LIPOPROTEIN"/>
    <property type="match status" value="1"/>
</dbReference>
<dbReference type="AlphaFoldDB" id="A0A2S0VXG9"/>
<dbReference type="KEGG" id="cate:C2869_02645"/>
<dbReference type="Gene3D" id="1.10.287.470">
    <property type="entry name" value="Helix hairpin bin"/>
    <property type="match status" value="1"/>
</dbReference>
<comment type="similarity">
    <text evidence="1">Belongs to the membrane fusion protein (MFP) (TC 8.A.1) family.</text>
</comment>
<sequence length="365" mass="40132">MYKQLTLLLACFVISCSKQTQPPTEHIRPIDWMRVQATDVKQVRRLSGQLTAVEATHLSFEVSGKVATVFAKLGDKVKKGEQLAQLEQKSFNLSLQSAQARYEQAQASQAEARNTYKRYADLVDKGMVSQSGFDNAKAAFEASNSAVEVAKAQLNIAKKNLDDSLLSAPYNGVITKRLIEPSQHVNAGIHAFEIEGNHGLEAQVMVPENLIQKLENGSSMPINIPAFPQLKLSGVVTEIGTRAELANAFPVTLMLQQSDEHLRAGMTAEVDITYREVYSATQEKLFKVPVSAIGADIGQSQFVYVYDPEKHTINKRTVKPITILNNEAYLAEGLKDGDIIAIAGVAFLRNGQTVSLLEKQIQLFN</sequence>
<dbReference type="Pfam" id="PF25954">
    <property type="entry name" value="Beta-barrel_RND_2"/>
    <property type="match status" value="1"/>
</dbReference>
<proteinExistence type="inferred from homology"/>
<evidence type="ECO:0000256" key="1">
    <source>
        <dbReference type="ARBA" id="ARBA00009477"/>
    </source>
</evidence>
<name>A0A2S0VXG9_9ALTE</name>
<feature type="domain" description="Multidrug resistance protein MdtA-like alpha-helical hairpin" evidence="2">
    <location>
        <begin position="95"/>
        <end position="162"/>
    </location>
</feature>
<keyword evidence="5" id="KW-1185">Reference proteome</keyword>
<dbReference type="InterPro" id="IPR058624">
    <property type="entry name" value="MdtA-like_HH"/>
</dbReference>
<dbReference type="SUPFAM" id="SSF111369">
    <property type="entry name" value="HlyD-like secretion proteins"/>
    <property type="match status" value="1"/>
</dbReference>
<dbReference type="EMBL" id="CP026604">
    <property type="protein sequence ID" value="AWB68893.1"/>
    <property type="molecule type" value="Genomic_DNA"/>
</dbReference>
<dbReference type="GO" id="GO:0015562">
    <property type="term" value="F:efflux transmembrane transporter activity"/>
    <property type="evidence" value="ECO:0007669"/>
    <property type="project" value="TreeGrafter"/>
</dbReference>
<dbReference type="PANTHER" id="PTHR30469:SF20">
    <property type="entry name" value="EFFLUX RND TRANSPORTER PERIPLASMIC ADAPTOR SUBUNIT"/>
    <property type="match status" value="1"/>
</dbReference>
<dbReference type="NCBIfam" id="TIGR01730">
    <property type="entry name" value="RND_mfp"/>
    <property type="match status" value="1"/>
</dbReference>
<evidence type="ECO:0000313" key="4">
    <source>
        <dbReference type="EMBL" id="AWB68893.1"/>
    </source>
</evidence>
<reference evidence="4 5" key="1">
    <citation type="submission" date="2018-01" db="EMBL/GenBank/DDBJ databases">
        <title>Genome sequence of a Cantenovulum-like bacteria.</title>
        <authorList>
            <person name="Tan W.R."/>
            <person name="Lau N.-S."/>
            <person name="Go F."/>
            <person name="Amirul A.-A.A."/>
        </authorList>
    </citation>
    <scope>NUCLEOTIDE SEQUENCE [LARGE SCALE GENOMIC DNA]</scope>
    <source>
        <strain evidence="4 5">CCB-QB4</strain>
    </source>
</reference>
<evidence type="ECO:0000259" key="3">
    <source>
        <dbReference type="Pfam" id="PF25954"/>
    </source>
</evidence>
<dbReference type="Pfam" id="PF25876">
    <property type="entry name" value="HH_MFP_RND"/>
    <property type="match status" value="1"/>
</dbReference>
<dbReference type="Gene3D" id="2.40.30.170">
    <property type="match status" value="1"/>
</dbReference>
<gene>
    <name evidence="4" type="ORF">C2869_02645</name>
</gene>
<dbReference type="InterPro" id="IPR006143">
    <property type="entry name" value="RND_pump_MFP"/>
</dbReference>
<accession>A0A2S0VXG9</accession>
<feature type="domain" description="CusB-like beta-barrel" evidence="3">
    <location>
        <begin position="203"/>
        <end position="273"/>
    </location>
</feature>
<organism evidence="4 5">
    <name type="scientific">Saccharobesus litoralis</name>
    <dbReference type="NCBI Taxonomy" id="2172099"/>
    <lineage>
        <taxon>Bacteria</taxon>
        <taxon>Pseudomonadati</taxon>
        <taxon>Pseudomonadota</taxon>
        <taxon>Gammaproteobacteria</taxon>
        <taxon>Alteromonadales</taxon>
        <taxon>Alteromonadaceae</taxon>
        <taxon>Saccharobesus</taxon>
    </lineage>
</organism>
<dbReference type="Proteomes" id="UP000244441">
    <property type="component" value="Chromosome"/>
</dbReference>
<dbReference type="Gene3D" id="2.40.420.20">
    <property type="match status" value="1"/>
</dbReference>